<keyword evidence="5 9" id="KW-0297">G-protein coupled receptor</keyword>
<evidence type="ECO:0000256" key="7">
    <source>
        <dbReference type="ARBA" id="ARBA00023170"/>
    </source>
</evidence>
<dbReference type="SUPFAM" id="SSF81321">
    <property type="entry name" value="Family A G protein-coupled receptor-like"/>
    <property type="match status" value="1"/>
</dbReference>
<feature type="transmembrane region" description="Helical" evidence="11">
    <location>
        <begin position="136"/>
        <end position="161"/>
    </location>
</feature>
<feature type="compositionally biased region" description="Basic and acidic residues" evidence="10">
    <location>
        <begin position="299"/>
        <end position="308"/>
    </location>
</feature>
<keyword evidence="4 11" id="KW-1133">Transmembrane helix</keyword>
<evidence type="ECO:0000256" key="1">
    <source>
        <dbReference type="ARBA" id="ARBA00004651"/>
    </source>
</evidence>
<dbReference type="Proteomes" id="UP001152320">
    <property type="component" value="Chromosome 7"/>
</dbReference>
<evidence type="ECO:0000256" key="6">
    <source>
        <dbReference type="ARBA" id="ARBA00023136"/>
    </source>
</evidence>
<feature type="transmembrane region" description="Helical" evidence="11">
    <location>
        <begin position="93"/>
        <end position="115"/>
    </location>
</feature>
<dbReference type="InterPro" id="IPR017452">
    <property type="entry name" value="GPCR_Rhodpsn_7TM"/>
</dbReference>
<evidence type="ECO:0000259" key="12">
    <source>
        <dbReference type="PROSITE" id="PS50262"/>
    </source>
</evidence>
<dbReference type="OrthoDB" id="10042731at2759"/>
<evidence type="ECO:0000256" key="10">
    <source>
        <dbReference type="SAM" id="MobiDB-lite"/>
    </source>
</evidence>
<keyword evidence="2" id="KW-1003">Cell membrane</keyword>
<keyword evidence="6 11" id="KW-0472">Membrane</keyword>
<comment type="caution">
    <text evidence="13">The sequence shown here is derived from an EMBL/GenBank/DDBJ whole genome shotgun (WGS) entry which is preliminary data.</text>
</comment>
<feature type="compositionally biased region" description="Basic and acidic residues" evidence="10">
    <location>
        <begin position="258"/>
        <end position="290"/>
    </location>
</feature>
<protein>
    <submittedName>
        <fullName evidence="13">Octopamine receptor</fullName>
    </submittedName>
</protein>
<evidence type="ECO:0000256" key="9">
    <source>
        <dbReference type="RuleBase" id="RU000688"/>
    </source>
</evidence>
<comment type="subcellular location">
    <subcellularLocation>
        <location evidence="1">Cell membrane</location>
        <topology evidence="1">Multi-pass membrane protein</topology>
    </subcellularLocation>
</comment>
<sequence>MEAESPLWESILVTVLYGFLAVVTIGGNFLVVVTFFEDQHIRKKLSNFFIVNLAFADLFCGFFIFAVKFGKEFWGLFQPPEAGPWPFGESECIIWITGGTCLIYSSLFSVVAISYDRFLLVKDALKYTATTTRKRVLKMIFAIWIVAITYSISTCMLKYFVFRENENETPSAVPTGLSTTLMNETFIVYPTTPGFLSFSVCTEDVYSFVSYYTVFIAFDFLMFFCVLAFTNSCVSLKLLERARKGVSRPTDRMTNSQKTKDKIIMIENSDSRKSNTTESESKEETDKTDISETTVGSANKREEKREMNVTKDIPNVVSNKRKVDPKQHIQLKKSRKAVISLAILVAAFVICWCPYYVIAMLNHSGLVEVSETVIDLSLDLIWFNSSINPFLYAMTNVRFKRGMVSVLRRHCLCPWI</sequence>
<keyword evidence="3 9" id="KW-0812">Transmembrane</keyword>
<evidence type="ECO:0000256" key="2">
    <source>
        <dbReference type="ARBA" id="ARBA00022475"/>
    </source>
</evidence>
<evidence type="ECO:0000256" key="4">
    <source>
        <dbReference type="ARBA" id="ARBA00022989"/>
    </source>
</evidence>
<dbReference type="GO" id="GO:0004930">
    <property type="term" value="F:G protein-coupled receptor activity"/>
    <property type="evidence" value="ECO:0007669"/>
    <property type="project" value="UniProtKB-KW"/>
</dbReference>
<keyword evidence="7 9" id="KW-0675">Receptor</keyword>
<dbReference type="PROSITE" id="PS50262">
    <property type="entry name" value="G_PROTEIN_RECEP_F1_2"/>
    <property type="match status" value="1"/>
</dbReference>
<reference evidence="13" key="1">
    <citation type="submission" date="2021-10" db="EMBL/GenBank/DDBJ databases">
        <title>Tropical sea cucumber genome reveals ecological adaptation and Cuvierian tubules defense mechanism.</title>
        <authorList>
            <person name="Chen T."/>
        </authorList>
    </citation>
    <scope>NUCLEOTIDE SEQUENCE</scope>
    <source>
        <strain evidence="13">Nanhai2018</strain>
        <tissue evidence="13">Muscle</tissue>
    </source>
</reference>
<dbReference type="PANTHER" id="PTHR24248:SF120">
    <property type="entry name" value="G-PROTEIN COUPLED RECEPTORS FAMILY 1 PROFILE DOMAIN-CONTAINING PROTEIN"/>
    <property type="match status" value="1"/>
</dbReference>
<dbReference type="AlphaFoldDB" id="A0A9Q1HAV6"/>
<evidence type="ECO:0000313" key="14">
    <source>
        <dbReference type="Proteomes" id="UP001152320"/>
    </source>
</evidence>
<evidence type="ECO:0000256" key="8">
    <source>
        <dbReference type="ARBA" id="ARBA00023224"/>
    </source>
</evidence>
<dbReference type="GO" id="GO:0043410">
    <property type="term" value="P:positive regulation of MAPK cascade"/>
    <property type="evidence" value="ECO:0007669"/>
    <property type="project" value="TreeGrafter"/>
</dbReference>
<feature type="transmembrane region" description="Helical" evidence="11">
    <location>
        <begin position="12"/>
        <end position="36"/>
    </location>
</feature>
<keyword evidence="14" id="KW-1185">Reference proteome</keyword>
<proteinExistence type="inferred from homology"/>
<accession>A0A9Q1HAV6</accession>
<dbReference type="PRINTS" id="PR00237">
    <property type="entry name" value="GPCRRHODOPSN"/>
</dbReference>
<dbReference type="PROSITE" id="PS00237">
    <property type="entry name" value="G_PROTEIN_RECEP_F1_1"/>
    <property type="match status" value="1"/>
</dbReference>
<feature type="domain" description="G-protein coupled receptors family 1 profile" evidence="12">
    <location>
        <begin position="27"/>
        <end position="392"/>
    </location>
</feature>
<evidence type="ECO:0000256" key="11">
    <source>
        <dbReference type="SAM" id="Phobius"/>
    </source>
</evidence>
<dbReference type="Pfam" id="PF00001">
    <property type="entry name" value="7tm_1"/>
    <property type="match status" value="1"/>
</dbReference>
<feature type="transmembrane region" description="Helical" evidence="11">
    <location>
        <begin position="212"/>
        <end position="234"/>
    </location>
</feature>
<evidence type="ECO:0000256" key="5">
    <source>
        <dbReference type="ARBA" id="ARBA00023040"/>
    </source>
</evidence>
<dbReference type="GO" id="GO:0005886">
    <property type="term" value="C:plasma membrane"/>
    <property type="evidence" value="ECO:0007669"/>
    <property type="project" value="UniProtKB-SubCell"/>
</dbReference>
<gene>
    <name evidence="13" type="ORF">HOLleu_17008</name>
</gene>
<evidence type="ECO:0000256" key="3">
    <source>
        <dbReference type="ARBA" id="ARBA00022692"/>
    </source>
</evidence>
<dbReference type="PANTHER" id="PTHR24248">
    <property type="entry name" value="ADRENERGIC RECEPTOR-RELATED G-PROTEIN COUPLED RECEPTOR"/>
    <property type="match status" value="1"/>
</dbReference>
<comment type="similarity">
    <text evidence="9">Belongs to the G-protein coupled receptor 1 family.</text>
</comment>
<keyword evidence="8 9" id="KW-0807">Transducer</keyword>
<feature type="region of interest" description="Disordered" evidence="10">
    <location>
        <begin position="247"/>
        <end position="308"/>
    </location>
</feature>
<feature type="transmembrane region" description="Helical" evidence="11">
    <location>
        <begin position="381"/>
        <end position="399"/>
    </location>
</feature>
<evidence type="ECO:0000313" key="13">
    <source>
        <dbReference type="EMBL" id="KAJ8039329.1"/>
    </source>
</evidence>
<dbReference type="SMART" id="SM01381">
    <property type="entry name" value="7TM_GPCR_Srsx"/>
    <property type="match status" value="1"/>
</dbReference>
<dbReference type="Gene3D" id="1.20.1070.10">
    <property type="entry name" value="Rhodopsin 7-helix transmembrane proteins"/>
    <property type="match status" value="1"/>
</dbReference>
<dbReference type="InterPro" id="IPR000276">
    <property type="entry name" value="GPCR_Rhodpsn"/>
</dbReference>
<feature type="transmembrane region" description="Helical" evidence="11">
    <location>
        <begin position="48"/>
        <end position="67"/>
    </location>
</feature>
<dbReference type="GO" id="GO:0071880">
    <property type="term" value="P:adenylate cyclase-activating adrenergic receptor signaling pathway"/>
    <property type="evidence" value="ECO:0007669"/>
    <property type="project" value="TreeGrafter"/>
</dbReference>
<organism evidence="13 14">
    <name type="scientific">Holothuria leucospilota</name>
    <name type="common">Black long sea cucumber</name>
    <name type="synonym">Mertensiothuria leucospilota</name>
    <dbReference type="NCBI Taxonomy" id="206669"/>
    <lineage>
        <taxon>Eukaryota</taxon>
        <taxon>Metazoa</taxon>
        <taxon>Echinodermata</taxon>
        <taxon>Eleutherozoa</taxon>
        <taxon>Echinozoa</taxon>
        <taxon>Holothuroidea</taxon>
        <taxon>Aspidochirotacea</taxon>
        <taxon>Aspidochirotida</taxon>
        <taxon>Holothuriidae</taxon>
        <taxon>Holothuria</taxon>
    </lineage>
</organism>
<feature type="transmembrane region" description="Helical" evidence="11">
    <location>
        <begin position="337"/>
        <end position="361"/>
    </location>
</feature>
<dbReference type="EMBL" id="JAIZAY010000007">
    <property type="protein sequence ID" value="KAJ8039329.1"/>
    <property type="molecule type" value="Genomic_DNA"/>
</dbReference>
<name>A0A9Q1HAV6_HOLLE</name>